<dbReference type="Gene3D" id="3.40.50.300">
    <property type="entry name" value="P-loop containing nucleotide triphosphate hydrolases"/>
    <property type="match status" value="1"/>
</dbReference>
<dbReference type="GO" id="GO:0005634">
    <property type="term" value="C:nucleus"/>
    <property type="evidence" value="ECO:0007669"/>
    <property type="project" value="TreeGrafter"/>
</dbReference>
<gene>
    <name evidence="4" type="ORF">B0F90DRAFT_1235505</name>
</gene>
<dbReference type="GO" id="GO:0016887">
    <property type="term" value="F:ATP hydrolysis activity"/>
    <property type="evidence" value="ECO:0007669"/>
    <property type="project" value="InterPro"/>
</dbReference>
<dbReference type="SUPFAM" id="SSF52540">
    <property type="entry name" value="P-loop containing nucleoside triphosphate hydrolases"/>
    <property type="match status" value="1"/>
</dbReference>
<keyword evidence="2" id="KW-0067">ATP-binding</keyword>
<evidence type="ECO:0000313" key="5">
    <source>
        <dbReference type="Proteomes" id="UP001203297"/>
    </source>
</evidence>
<sequence>MGIALQNGWLVIISGPANSGKTSIVRIMAELTGNTLQEISINHATDTTDILGSYEQVDNNFRVLALAHRTLQLAENVSRTFDGSKSDTLLNLSRLKRAIANLPTVQSLPDLLQTTWNTVEALTGLGNSWAQEKVDLMEALRKEFAAVNTASRFEWIDGPLVRALKEGHWLLLDNANLCSPSVLDRLNSLCEPSGVLTLIERGLVDGITPTIAPHPNFRLVMCVDPQLGELSRAMRNRATEISLSLMRSQEDLRRLQDFHFLPPPLSDSDAGCITPLDFELVRRCLRSASSAAGPTTWLSSTALNSDSSAQAVVDRASLILPRDLSSLRPPSLAVLNFLVRSGTPAYANHLSRLISGLYSSDRSGPLRNLYLILDVARGDSIWHKLKEIQQYIWPNPSILGPPQSIDSFMKSATAPLSLTESHDITAQSTILRMYEMFVMTTCDDFGESSSPRLSMRNDRTAEDLSHVILTYTDGLATTINEHGVKLLQRTSKHLTREFSVKIHLIVNLLKYISFLRRKLRSAVDFSILQAVTSWIQDALQGAPVYLPDITQAAEILSRAVVSTTGLGLGDIWLSWTGSVTPNSYFRELELDVDDNGDGEKNRSQLLERIATKWLSTRTTFSTDVNASPLHQCTPHRTAVSKLAVPQTDKIFLIKELGTLAHIPDGDSLPILGQLIELASSDYRMPLQRFASYRHATLAAQFGMSGEPGVMLSIFESWLQALWSHGDSDGPSILFQPSELLGTVQACDWRNVTLQSVSDYREALEHHSRIFAVIGSRDSTRVEDLKALHRKALLLLASCFHRSFDDSTFNDLQEACHRSQSVSQLLSLLKRSSHVWFASSADRLVSGAVDEMSSDMSRAAALRTLGHDWIALSYFFMDLYIPDTPLDPAALQTARSEFWGAELASLSHELELEISLESRVTGNTYNGIADYLEEQIRHLRERLHNLPYASSKAGRDLSRLREFWSEISQFRLKFVSQTRLYHLIDAFYQKNQEASASEHVIQESISKLCQRLESIYPEFDDITRPFKSALLYLRLGLRLVAHASVCEGVEAIEDLSYALTAFPSVGGATALITADSRGDIRAVEGSPFESLLLTLTAISLEVELGIDAQSRIATIESIYERAIRLWLVDQKRQEEVDAASQSLYRANRIRNESELEEEDFLTLFPDYEALLGSDHLPESDPSDRVRRSFSADGSYSNSLMLLHLNIMNPGNQQSGAVTDLSNLRAVFLTSILGKYQSSLPEALDDRSFSHQVSLIAARLRDLDHSDMVARPYNFYIDSHVPQIRRAVTLVESLKQRLDVLIQEWPDQMVLHHLKDRCSQILALSARSPVAKVLVLLEQLLLESDDWEMYANQENTLKNQRHALTELIVSWRRLELSSWRGLLRLQAIAFEEGVSEWWFRLYNAIVRGLLDIVERSGSESLDDYLDHLVPLLDGFLTSSPLGQFSRRLELLRSFEPFLQLLTLTKSELAREPLCRVYRIVHSIQVYYSQFLSQITSSLVSQERGVETEIQGFIKIASWKDVNVQALKASAKKTHYQLYKLVRKYRDIMRQPVSDLLRPGQVSNIEILSKTGTPEPFLPSSSIIVDDSSLRDHVTTANGPAHLQDLRRTYRKFDLLITTRIEVFLKSLPYNELNNLTERIFYTDSELSSVSIPIGATTERREKLWKGLLVRKRKAWSDFVKEFKRIGLATNVPSTVLLRQNNDRWLREQPFPDVPDNSFADVQKSEQYFTRLQGLLPRLRATLIDHHGDVLTQELQRSIMLLESALSLTLGCRSMLATNLDKYARLKSISRRLHSLHQSSDISAWGPFMSDAIFGMEDLLSRMCHAISETMDKIKEFGNLPGASPAPVALLEGVQALLSSTQACRDPLRLIGNNLKETEPSILLRDEYDAAIFAQDHITKSKNVLLGWESDHPEFRLIISPLRGWLGSQTLGPLPGSPPPSESELDVSQVIEEVLKPIQSVLSIIPAESQIQDSSKDDYLKETSRSLIIIGDLLRLDSKVALFNSSVERLAGFPPEEVKKSISQLLPFLQRYTLLVEAQLAGMAKWRLMVSANRLRMIRGRPVQKTKVLVALGLVRAPGARM</sequence>
<dbReference type="InterPro" id="IPR011704">
    <property type="entry name" value="ATPase_dyneun-rel_AAA"/>
</dbReference>
<dbReference type="EMBL" id="WTXG01000007">
    <property type="protein sequence ID" value="KAI0304301.1"/>
    <property type="molecule type" value="Genomic_DNA"/>
</dbReference>
<dbReference type="GO" id="GO:0005524">
    <property type="term" value="F:ATP binding"/>
    <property type="evidence" value="ECO:0007669"/>
    <property type="project" value="UniProtKB-KW"/>
</dbReference>
<reference evidence="4" key="1">
    <citation type="journal article" date="2022" name="New Phytol.">
        <title>Evolutionary transition to the ectomycorrhizal habit in the genomes of a hyperdiverse lineage of mushroom-forming fungi.</title>
        <authorList>
            <person name="Looney B."/>
            <person name="Miyauchi S."/>
            <person name="Morin E."/>
            <person name="Drula E."/>
            <person name="Courty P.E."/>
            <person name="Kohler A."/>
            <person name="Kuo A."/>
            <person name="LaButti K."/>
            <person name="Pangilinan J."/>
            <person name="Lipzen A."/>
            <person name="Riley R."/>
            <person name="Andreopoulos W."/>
            <person name="He G."/>
            <person name="Johnson J."/>
            <person name="Nolan M."/>
            <person name="Tritt A."/>
            <person name="Barry K.W."/>
            <person name="Grigoriev I.V."/>
            <person name="Nagy L.G."/>
            <person name="Hibbett D."/>
            <person name="Henrissat B."/>
            <person name="Matheny P.B."/>
            <person name="Labbe J."/>
            <person name="Martin F.M."/>
        </authorList>
    </citation>
    <scope>NUCLEOTIDE SEQUENCE</scope>
    <source>
        <strain evidence="4">BPL690</strain>
    </source>
</reference>
<dbReference type="GO" id="GO:0000027">
    <property type="term" value="P:ribosomal large subunit assembly"/>
    <property type="evidence" value="ECO:0007669"/>
    <property type="project" value="TreeGrafter"/>
</dbReference>
<keyword evidence="1" id="KW-0547">Nucleotide-binding</keyword>
<accession>A0AAD4M985</accession>
<keyword evidence="5" id="KW-1185">Reference proteome</keyword>
<dbReference type="GO" id="GO:0030687">
    <property type="term" value="C:preribosome, large subunit precursor"/>
    <property type="evidence" value="ECO:0007669"/>
    <property type="project" value="TreeGrafter"/>
</dbReference>
<dbReference type="Pfam" id="PF07728">
    <property type="entry name" value="AAA_5"/>
    <property type="match status" value="1"/>
</dbReference>
<dbReference type="Proteomes" id="UP001203297">
    <property type="component" value="Unassembled WGS sequence"/>
</dbReference>
<feature type="domain" description="ATPase dynein-related AAA" evidence="3">
    <location>
        <begin position="150"/>
        <end position="233"/>
    </location>
</feature>
<organism evidence="4 5">
    <name type="scientific">Multifurca ochricompacta</name>
    <dbReference type="NCBI Taxonomy" id="376703"/>
    <lineage>
        <taxon>Eukaryota</taxon>
        <taxon>Fungi</taxon>
        <taxon>Dikarya</taxon>
        <taxon>Basidiomycota</taxon>
        <taxon>Agaricomycotina</taxon>
        <taxon>Agaricomycetes</taxon>
        <taxon>Russulales</taxon>
        <taxon>Russulaceae</taxon>
        <taxon>Multifurca</taxon>
    </lineage>
</organism>
<dbReference type="InterPro" id="IPR027417">
    <property type="entry name" value="P-loop_NTPase"/>
</dbReference>
<evidence type="ECO:0000259" key="3">
    <source>
        <dbReference type="Pfam" id="PF07728"/>
    </source>
</evidence>
<proteinExistence type="predicted"/>
<evidence type="ECO:0000313" key="4">
    <source>
        <dbReference type="EMBL" id="KAI0304301.1"/>
    </source>
</evidence>
<name>A0AAD4M985_9AGAM</name>
<dbReference type="PANTHER" id="PTHR48103">
    <property type="entry name" value="MIDASIN-RELATED"/>
    <property type="match status" value="1"/>
</dbReference>
<dbReference type="PANTHER" id="PTHR48103:SF2">
    <property type="entry name" value="MIDASIN"/>
    <property type="match status" value="1"/>
</dbReference>
<evidence type="ECO:0000256" key="1">
    <source>
        <dbReference type="ARBA" id="ARBA00022741"/>
    </source>
</evidence>
<evidence type="ECO:0000256" key="2">
    <source>
        <dbReference type="ARBA" id="ARBA00022840"/>
    </source>
</evidence>
<dbReference type="GO" id="GO:0000055">
    <property type="term" value="P:ribosomal large subunit export from nucleus"/>
    <property type="evidence" value="ECO:0007669"/>
    <property type="project" value="TreeGrafter"/>
</dbReference>
<protein>
    <recommendedName>
        <fullName evidence="3">ATPase dynein-related AAA domain-containing protein</fullName>
    </recommendedName>
</protein>
<comment type="caution">
    <text evidence="4">The sequence shown here is derived from an EMBL/GenBank/DDBJ whole genome shotgun (WGS) entry which is preliminary data.</text>
</comment>